<evidence type="ECO:0000313" key="1">
    <source>
        <dbReference type="EMBL" id="CAG6623435.1"/>
    </source>
</evidence>
<name>A0A8D8M735_9HEMI</name>
<reference evidence="1" key="1">
    <citation type="submission" date="2021-05" db="EMBL/GenBank/DDBJ databases">
        <authorList>
            <person name="Alioto T."/>
            <person name="Alioto T."/>
            <person name="Gomez Garrido J."/>
        </authorList>
    </citation>
    <scope>NUCLEOTIDE SEQUENCE</scope>
</reference>
<proteinExistence type="predicted"/>
<dbReference type="AlphaFoldDB" id="A0A8D8M735"/>
<accession>A0A8D8M735</accession>
<dbReference type="EMBL" id="HBUF01054969">
    <property type="protein sequence ID" value="CAG6623435.1"/>
    <property type="molecule type" value="Transcribed_RNA"/>
</dbReference>
<organism evidence="1">
    <name type="scientific">Cacopsylla melanoneura</name>
    <dbReference type="NCBI Taxonomy" id="428564"/>
    <lineage>
        <taxon>Eukaryota</taxon>
        <taxon>Metazoa</taxon>
        <taxon>Ecdysozoa</taxon>
        <taxon>Arthropoda</taxon>
        <taxon>Hexapoda</taxon>
        <taxon>Insecta</taxon>
        <taxon>Pterygota</taxon>
        <taxon>Neoptera</taxon>
        <taxon>Paraneoptera</taxon>
        <taxon>Hemiptera</taxon>
        <taxon>Sternorrhyncha</taxon>
        <taxon>Psylloidea</taxon>
        <taxon>Psyllidae</taxon>
        <taxon>Psyllinae</taxon>
        <taxon>Cacopsylla</taxon>
    </lineage>
</organism>
<sequence length="134" mass="15745">MDWKNMVNEAPPFYQYTPDPVLESNHHLLYWDRTILTNKTVAYNRPDIVLINKQDNTAIIIDITVPLTHNILKSLKTEMEKITKYEAQPYFHRTCCHIRRGSDVKEFQDKHQEICSIEHPEECDIANLSSCSKI</sequence>
<protein>
    <submittedName>
        <fullName evidence="1">Uncharacterized protein</fullName>
    </submittedName>
</protein>